<organism evidence="2 3">
    <name type="scientific">Armillaria borealis</name>
    <dbReference type="NCBI Taxonomy" id="47425"/>
    <lineage>
        <taxon>Eukaryota</taxon>
        <taxon>Fungi</taxon>
        <taxon>Dikarya</taxon>
        <taxon>Basidiomycota</taxon>
        <taxon>Agaricomycotina</taxon>
        <taxon>Agaricomycetes</taxon>
        <taxon>Agaricomycetidae</taxon>
        <taxon>Agaricales</taxon>
        <taxon>Marasmiineae</taxon>
        <taxon>Physalacriaceae</taxon>
        <taxon>Armillaria</taxon>
    </lineage>
</organism>
<evidence type="ECO:0000313" key="2">
    <source>
        <dbReference type="EMBL" id="KAK0435058.1"/>
    </source>
</evidence>
<comment type="caution">
    <text evidence="2">The sequence shown here is derived from an EMBL/GenBank/DDBJ whole genome shotgun (WGS) entry which is preliminary data.</text>
</comment>
<accession>A0AA39J683</accession>
<keyword evidence="3" id="KW-1185">Reference proteome</keyword>
<dbReference type="EMBL" id="JAUEPT010000066">
    <property type="protein sequence ID" value="KAK0435058.1"/>
    <property type="molecule type" value="Genomic_DNA"/>
</dbReference>
<sequence length="177" mass="18764">MSGCLGSIWYGRAFIVAPTRQSYSTTVPRQLKMEREGLKTQNVYVICGCSEDVRGGGVAHACREVSGGRARVCGGMRTGIDADECAIIRVDEWCLFEGGAMEGGCCGCEDGRAVVLWLRRAIFPETSALTEVVSGCGRGLDAAENASDKGRTGWAPSRTTSTSVREVTRTGPYGAAP</sequence>
<dbReference type="AlphaFoldDB" id="A0AA39J683"/>
<dbReference type="Proteomes" id="UP001175226">
    <property type="component" value="Unassembled WGS sequence"/>
</dbReference>
<gene>
    <name evidence="2" type="ORF">EV421DRAFT_1908949</name>
</gene>
<reference evidence="2" key="1">
    <citation type="submission" date="2023-06" db="EMBL/GenBank/DDBJ databases">
        <authorList>
            <consortium name="Lawrence Berkeley National Laboratory"/>
            <person name="Ahrendt S."/>
            <person name="Sahu N."/>
            <person name="Indic B."/>
            <person name="Wong-Bajracharya J."/>
            <person name="Merenyi Z."/>
            <person name="Ke H.-M."/>
            <person name="Monk M."/>
            <person name="Kocsube S."/>
            <person name="Drula E."/>
            <person name="Lipzen A."/>
            <person name="Balint B."/>
            <person name="Henrissat B."/>
            <person name="Andreopoulos B."/>
            <person name="Martin F.M."/>
            <person name="Harder C.B."/>
            <person name="Rigling D."/>
            <person name="Ford K.L."/>
            <person name="Foster G.D."/>
            <person name="Pangilinan J."/>
            <person name="Papanicolaou A."/>
            <person name="Barry K."/>
            <person name="LaButti K."/>
            <person name="Viragh M."/>
            <person name="Koriabine M."/>
            <person name="Yan M."/>
            <person name="Riley R."/>
            <person name="Champramary S."/>
            <person name="Plett K.L."/>
            <person name="Tsai I.J."/>
            <person name="Slot J."/>
            <person name="Sipos G."/>
            <person name="Plett J."/>
            <person name="Nagy L.G."/>
            <person name="Grigoriev I.V."/>
        </authorList>
    </citation>
    <scope>NUCLEOTIDE SEQUENCE</scope>
    <source>
        <strain evidence="2">FPL87.14</strain>
    </source>
</reference>
<protein>
    <submittedName>
        <fullName evidence="2">Uncharacterized protein</fullName>
    </submittedName>
</protein>
<name>A0AA39J683_9AGAR</name>
<feature type="region of interest" description="Disordered" evidence="1">
    <location>
        <begin position="144"/>
        <end position="177"/>
    </location>
</feature>
<evidence type="ECO:0000313" key="3">
    <source>
        <dbReference type="Proteomes" id="UP001175226"/>
    </source>
</evidence>
<evidence type="ECO:0000256" key="1">
    <source>
        <dbReference type="SAM" id="MobiDB-lite"/>
    </source>
</evidence>
<proteinExistence type="predicted"/>